<dbReference type="AlphaFoldDB" id="C4K6H7"/>
<accession>C4K6H7</accession>
<dbReference type="KEGG" id="hde:HDEF_1552"/>
<protein>
    <submittedName>
        <fullName evidence="1">Uncharacterized protein</fullName>
    </submittedName>
</protein>
<evidence type="ECO:0000313" key="2">
    <source>
        <dbReference type="Proteomes" id="UP000002334"/>
    </source>
</evidence>
<dbReference type="EMBL" id="CP001277">
    <property type="protein sequence ID" value="ACQ68170.1"/>
    <property type="molecule type" value="Genomic_DNA"/>
</dbReference>
<gene>
    <name evidence="1" type="ordered locus">HDEF_1552</name>
</gene>
<dbReference type="Proteomes" id="UP000002334">
    <property type="component" value="Chromosome"/>
</dbReference>
<dbReference type="STRING" id="572265.HDEF_1552"/>
<name>C4K6H7_HAMD5</name>
<keyword evidence="2" id="KW-1185">Reference proteome</keyword>
<reference evidence="1 2" key="1">
    <citation type="journal article" date="2009" name="Proc. Natl. Acad. Sci. U.S.A.">
        <title>Hamiltonella defensa, genome evolution of protective bacterial endosymbiont from pathogenic ancestors.</title>
        <authorList>
            <person name="Degnan P.H."/>
            <person name="Yu Y."/>
            <person name="Sisneros N."/>
            <person name="Wing R.A."/>
            <person name="Moran N.A."/>
        </authorList>
    </citation>
    <scope>NUCLEOTIDE SEQUENCE [LARGE SCALE GENOMIC DNA]</scope>
    <source>
        <strain evidence="2">5AT</strain>
    </source>
</reference>
<sequence length="33" mass="4034">MLNHIENVGFYPTLIVFCCLYFNQKIVYIFDFK</sequence>
<dbReference type="HOGENOM" id="CLU_3382197_0_0_6"/>
<proteinExistence type="predicted"/>
<evidence type="ECO:0000313" key="1">
    <source>
        <dbReference type="EMBL" id="ACQ68170.1"/>
    </source>
</evidence>
<organism evidence="1 2">
    <name type="scientific">Hamiltonella defensa subsp. Acyrthosiphon pisum (strain 5AT)</name>
    <dbReference type="NCBI Taxonomy" id="572265"/>
    <lineage>
        <taxon>Bacteria</taxon>
        <taxon>Pseudomonadati</taxon>
        <taxon>Pseudomonadota</taxon>
        <taxon>Gammaproteobacteria</taxon>
        <taxon>Enterobacterales</taxon>
        <taxon>Enterobacteriaceae</taxon>
        <taxon>aphid secondary symbionts</taxon>
        <taxon>Candidatus Williamhamiltonella</taxon>
    </lineage>
</organism>